<name>A0ABD4YU56_9BURK</name>
<evidence type="ECO:0000313" key="1">
    <source>
        <dbReference type="EMBL" id="MDH1178997.1"/>
    </source>
</evidence>
<gene>
    <name evidence="1" type="ORF">N5C72_12995</name>
</gene>
<reference evidence="1 2" key="1">
    <citation type="submission" date="2022-09" db="EMBL/GenBank/DDBJ databases">
        <title>Intensive care unit water sources are persistently colonized with multi-drug resistant bacteria and are the site of extensive horizontal gene transfer of antibiotic resistance genes.</title>
        <authorList>
            <person name="Diorio-Toth L."/>
        </authorList>
    </citation>
    <scope>NUCLEOTIDE SEQUENCE [LARGE SCALE GENOMIC DNA]</scope>
    <source>
        <strain evidence="1 2">GD03967</strain>
    </source>
</reference>
<dbReference type="Proteomes" id="UP001158644">
    <property type="component" value="Unassembled WGS sequence"/>
</dbReference>
<dbReference type="RefSeq" id="WP_279991088.1">
    <property type="nucleotide sequence ID" value="NZ_JAOBZK010000015.1"/>
</dbReference>
<organism evidence="1 2">
    <name type="scientific">Achromobacter mucicolens</name>
    <dbReference type="NCBI Taxonomy" id="1389922"/>
    <lineage>
        <taxon>Bacteria</taxon>
        <taxon>Pseudomonadati</taxon>
        <taxon>Pseudomonadota</taxon>
        <taxon>Betaproteobacteria</taxon>
        <taxon>Burkholderiales</taxon>
        <taxon>Alcaligenaceae</taxon>
        <taxon>Achromobacter</taxon>
    </lineage>
</organism>
<proteinExistence type="predicted"/>
<dbReference type="AlphaFoldDB" id="A0ABD4YU56"/>
<evidence type="ECO:0000313" key="2">
    <source>
        <dbReference type="Proteomes" id="UP001158644"/>
    </source>
</evidence>
<comment type="caution">
    <text evidence="1">The sequence shown here is derived from an EMBL/GenBank/DDBJ whole genome shotgun (WGS) entry which is preliminary data.</text>
</comment>
<dbReference type="EMBL" id="JAOBZK010000015">
    <property type="protein sequence ID" value="MDH1178997.1"/>
    <property type="molecule type" value="Genomic_DNA"/>
</dbReference>
<sequence>MRIPENNRNMLPFPVSAPAYGGAAAALRSGVQAQAGGNDSDVWLRAYPEEKPVPASVSCNELDNRQGFLKLNFS</sequence>
<protein>
    <submittedName>
        <fullName evidence="1">Uncharacterized protein</fullName>
    </submittedName>
</protein>
<accession>A0ABD4YU56</accession>